<proteinExistence type="inferred from homology"/>
<evidence type="ECO:0000256" key="7">
    <source>
        <dbReference type="ARBA" id="ARBA00023136"/>
    </source>
</evidence>
<dbReference type="AlphaFoldDB" id="K1E5D7"/>
<evidence type="ECO:0000256" key="1">
    <source>
        <dbReference type="ARBA" id="ARBA00004651"/>
    </source>
</evidence>
<dbReference type="eggNOG" id="COG0628">
    <property type="taxonomic scope" value="Bacteria"/>
</dbReference>
<keyword evidence="4" id="KW-1003">Cell membrane</keyword>
<keyword evidence="3" id="KW-0813">Transport</keyword>
<reference evidence="11" key="3">
    <citation type="submission" date="2017-11" db="EMBL/GenBank/DDBJ databases">
        <authorList>
            <person name="Seuylemezian A."/>
            <person name="Cooper K."/>
            <person name="Vaishampayan P."/>
        </authorList>
    </citation>
    <scope>NUCLEOTIDE SEQUENCE</scope>
    <source>
        <strain evidence="11">PVAS-1</strain>
    </source>
</reference>
<reference evidence="11 13" key="1">
    <citation type="journal article" date="2009" name="Int. J. Syst. Evol. Microbiol.">
        <title>Janibacter hoylei sp. nov., Bacillus isronensis sp. nov. and Bacillus aryabhattai sp. nov., isolated from cryotubes used for collecting air from the upper atmosphere.</title>
        <authorList>
            <person name="Shivaji S."/>
            <person name="Chaturvedi P."/>
            <person name="Begum Z."/>
            <person name="Pindi P.K."/>
            <person name="Manorama R."/>
            <person name="Padmanaban D.A."/>
            <person name="Shouche Y.S."/>
            <person name="Pawar S."/>
            <person name="Vaishampayan P."/>
            <person name="Dutt C.B."/>
            <person name="Datta G.N."/>
            <person name="Manchanda R.K."/>
            <person name="Rao U.R."/>
            <person name="Bhargava P.M."/>
            <person name="Narlikar J.V."/>
        </authorList>
    </citation>
    <scope>NUCLEOTIDE SEQUENCE [LARGE SCALE GENOMIC DNA]</scope>
    <source>
        <strain evidence="11 13">PVAS-1</strain>
    </source>
</reference>
<feature type="region of interest" description="Disordered" evidence="8">
    <location>
        <begin position="377"/>
        <end position="400"/>
    </location>
</feature>
<evidence type="ECO:0000256" key="6">
    <source>
        <dbReference type="ARBA" id="ARBA00022989"/>
    </source>
</evidence>
<dbReference type="Pfam" id="PF01594">
    <property type="entry name" value="AI-2E_transport"/>
    <property type="match status" value="1"/>
</dbReference>
<comment type="similarity">
    <text evidence="2">Belongs to the autoinducer-2 exporter (AI-2E) (TC 2.A.86) family.</text>
</comment>
<evidence type="ECO:0000256" key="8">
    <source>
        <dbReference type="SAM" id="MobiDB-lite"/>
    </source>
</evidence>
<dbReference type="EMBL" id="ALWX01000051">
    <property type="protein sequence ID" value="EKA60632.1"/>
    <property type="molecule type" value="Genomic_DNA"/>
</dbReference>
<dbReference type="GO" id="GO:0055085">
    <property type="term" value="P:transmembrane transport"/>
    <property type="evidence" value="ECO:0007669"/>
    <property type="project" value="TreeGrafter"/>
</dbReference>
<evidence type="ECO:0000256" key="2">
    <source>
        <dbReference type="ARBA" id="ARBA00009773"/>
    </source>
</evidence>
<sequence length="400" mass="41501">MSTEHETESTTGATPDGPLDRGVVIGEGLTTLARWSWRLLLVAGASVVLWWLLAKLWVGVFPILLALIVATVLWPPTRWLRSKGVPDALAAALVIVGSLALVFGVLGAIAPSLVSQSGDLAQQASEGLTELQERAAEPPFNIDNATIDDAVGKATTWLQEQSGQIATGALAGASAVGSGLVTLVLVLILVFFFIKDGPQFLPFVRRVAGERAGGHLTEVATRSWNALGGFIRTQALVSAVDAVIIGIGLAFLGVPLAFALAILTFFGGFIPIVGAFAVGFLSVLVALVAQGPMTALFVLILIVAVQQLEGNFLQPFLQGRSMQLHAGVILLAVAVGSTLFGIVGAFLAVPVAAVAAVVLRYVSEQINLRAGIVSADEVESESADGERVATEAEDEAPATS</sequence>
<evidence type="ECO:0000313" key="11">
    <source>
        <dbReference type="EMBL" id="RWU81514.1"/>
    </source>
</evidence>
<protein>
    <submittedName>
        <fullName evidence="11">AI-2E family transporter</fullName>
    </submittedName>
    <submittedName>
        <fullName evidence="10">Putative permease</fullName>
    </submittedName>
</protein>
<feature type="transmembrane region" description="Helical" evidence="9">
    <location>
        <begin position="269"/>
        <end position="289"/>
    </location>
</feature>
<comment type="subcellular location">
    <subcellularLocation>
        <location evidence="1">Cell membrane</location>
        <topology evidence="1">Multi-pass membrane protein</topology>
    </subcellularLocation>
</comment>
<dbReference type="OrthoDB" id="9784366at2"/>
<feature type="transmembrane region" description="Helical" evidence="9">
    <location>
        <begin position="329"/>
        <end position="359"/>
    </location>
</feature>
<evidence type="ECO:0000256" key="4">
    <source>
        <dbReference type="ARBA" id="ARBA00022475"/>
    </source>
</evidence>
<dbReference type="EMBL" id="PIPF01000014">
    <property type="protein sequence ID" value="RWU81514.1"/>
    <property type="molecule type" value="Genomic_DNA"/>
</dbReference>
<organism evidence="10 12">
    <name type="scientific">Janibacter hoylei PVAS-1</name>
    <dbReference type="NCBI Taxonomy" id="1210046"/>
    <lineage>
        <taxon>Bacteria</taxon>
        <taxon>Bacillati</taxon>
        <taxon>Actinomycetota</taxon>
        <taxon>Actinomycetes</taxon>
        <taxon>Micrococcales</taxon>
        <taxon>Intrasporangiaceae</taxon>
        <taxon>Janibacter</taxon>
    </lineage>
</organism>
<evidence type="ECO:0000313" key="13">
    <source>
        <dbReference type="Proteomes" id="UP000288711"/>
    </source>
</evidence>
<dbReference type="RefSeq" id="WP_007928279.1">
    <property type="nucleotide sequence ID" value="NZ_ALWX01000051.1"/>
</dbReference>
<evidence type="ECO:0000256" key="3">
    <source>
        <dbReference type="ARBA" id="ARBA00022448"/>
    </source>
</evidence>
<gene>
    <name evidence="10" type="ORF">B277_11675</name>
    <name evidence="11" type="ORF">CWN80_14365</name>
</gene>
<dbReference type="Proteomes" id="UP000004474">
    <property type="component" value="Unassembled WGS sequence"/>
</dbReference>
<feature type="transmembrane region" description="Helical" evidence="9">
    <location>
        <begin position="165"/>
        <end position="194"/>
    </location>
</feature>
<feature type="compositionally biased region" description="Acidic residues" evidence="8">
    <location>
        <begin position="391"/>
        <end position="400"/>
    </location>
</feature>
<comment type="caution">
    <text evidence="10">The sequence shown here is derived from an EMBL/GenBank/DDBJ whole genome shotgun (WGS) entry which is preliminary data.</text>
</comment>
<keyword evidence="13" id="KW-1185">Reference proteome</keyword>
<reference evidence="10 12" key="2">
    <citation type="journal article" date="2012" name="J. Bacteriol.">
        <title>Genome Sequence of Janibacter hoylei MTCC8307, Isolated from the Stratospheric Air.</title>
        <authorList>
            <person name="Pawar S.P."/>
            <person name="Dhotre D.P."/>
            <person name="Shetty S.A."/>
            <person name="Chowdhury S.P."/>
            <person name="Chaudhari B.L."/>
            <person name="Shouche Y.S."/>
        </authorList>
    </citation>
    <scope>NUCLEOTIDE SEQUENCE [LARGE SCALE GENOMIC DNA]</scope>
    <source>
        <strain evidence="10 12">PVAS-1</strain>
    </source>
</reference>
<dbReference type="STRING" id="1210046.B277_11675"/>
<evidence type="ECO:0000313" key="12">
    <source>
        <dbReference type="Proteomes" id="UP000004474"/>
    </source>
</evidence>
<feature type="transmembrane region" description="Helical" evidence="9">
    <location>
        <begin position="242"/>
        <end position="263"/>
    </location>
</feature>
<evidence type="ECO:0000256" key="9">
    <source>
        <dbReference type="SAM" id="Phobius"/>
    </source>
</evidence>
<keyword evidence="5 9" id="KW-0812">Transmembrane</keyword>
<dbReference type="GO" id="GO:0005886">
    <property type="term" value="C:plasma membrane"/>
    <property type="evidence" value="ECO:0007669"/>
    <property type="project" value="UniProtKB-SubCell"/>
</dbReference>
<dbReference type="InterPro" id="IPR002549">
    <property type="entry name" value="AI-2E-like"/>
</dbReference>
<name>K1E5D7_9MICO</name>
<dbReference type="PANTHER" id="PTHR21716:SF53">
    <property type="entry name" value="PERMEASE PERM-RELATED"/>
    <property type="match status" value="1"/>
</dbReference>
<keyword evidence="6 9" id="KW-1133">Transmembrane helix</keyword>
<dbReference type="PANTHER" id="PTHR21716">
    <property type="entry name" value="TRANSMEMBRANE PROTEIN"/>
    <property type="match status" value="1"/>
</dbReference>
<evidence type="ECO:0000313" key="10">
    <source>
        <dbReference type="EMBL" id="EKA60632.1"/>
    </source>
</evidence>
<keyword evidence="7 9" id="KW-0472">Membrane</keyword>
<feature type="transmembrane region" description="Helical" evidence="9">
    <location>
        <begin position="35"/>
        <end position="53"/>
    </location>
</feature>
<feature type="transmembrane region" description="Helical" evidence="9">
    <location>
        <begin position="59"/>
        <end position="76"/>
    </location>
</feature>
<accession>K1E5D7</accession>
<dbReference type="PATRIC" id="fig|1210046.3.peg.2241"/>
<dbReference type="Proteomes" id="UP000288711">
    <property type="component" value="Unassembled WGS sequence"/>
</dbReference>
<feature type="transmembrane region" description="Helical" evidence="9">
    <location>
        <begin position="296"/>
        <end position="317"/>
    </location>
</feature>
<feature type="transmembrane region" description="Helical" evidence="9">
    <location>
        <begin position="88"/>
        <end position="110"/>
    </location>
</feature>
<evidence type="ECO:0000256" key="5">
    <source>
        <dbReference type="ARBA" id="ARBA00022692"/>
    </source>
</evidence>